<accession>X1BIL0</accession>
<dbReference type="AlphaFoldDB" id="X1BIL0"/>
<organism evidence="1">
    <name type="scientific">marine sediment metagenome</name>
    <dbReference type="NCBI Taxonomy" id="412755"/>
    <lineage>
        <taxon>unclassified sequences</taxon>
        <taxon>metagenomes</taxon>
        <taxon>ecological metagenomes</taxon>
    </lineage>
</organism>
<dbReference type="EMBL" id="BART01028988">
    <property type="protein sequence ID" value="GAG95749.1"/>
    <property type="molecule type" value="Genomic_DNA"/>
</dbReference>
<sequence>MSDGFARCISVLGGFSQDYLSDTLSIGDIDFHVILKSSLTDNERSKLEELHKSLAKKFPPLGGDLDGYYILLKDALRKSPPKSLMWKRATDNSWALHREHILAGRHIILYGP</sequence>
<reference evidence="1" key="1">
    <citation type="journal article" date="2014" name="Front. Microbiol.">
        <title>High frequency of phylogenetically diverse reductive dehalogenase-homologous genes in deep subseafloor sedimentary metagenomes.</title>
        <authorList>
            <person name="Kawai M."/>
            <person name="Futagami T."/>
            <person name="Toyoda A."/>
            <person name="Takaki Y."/>
            <person name="Nishi S."/>
            <person name="Hori S."/>
            <person name="Arai W."/>
            <person name="Tsubouchi T."/>
            <person name="Morono Y."/>
            <person name="Uchiyama I."/>
            <person name="Ito T."/>
            <person name="Fujiyama A."/>
            <person name="Inagaki F."/>
            <person name="Takami H."/>
        </authorList>
    </citation>
    <scope>NUCLEOTIDE SEQUENCE</scope>
    <source>
        <strain evidence="1">Expedition CK06-06</strain>
    </source>
</reference>
<feature type="non-terminal residue" evidence="1">
    <location>
        <position position="112"/>
    </location>
</feature>
<name>X1BIL0_9ZZZZ</name>
<comment type="caution">
    <text evidence="1">The sequence shown here is derived from an EMBL/GenBank/DDBJ whole genome shotgun (WGS) entry which is preliminary data.</text>
</comment>
<protein>
    <submittedName>
        <fullName evidence="1">Uncharacterized protein</fullName>
    </submittedName>
</protein>
<gene>
    <name evidence="1" type="ORF">S01H4_50978</name>
</gene>
<proteinExistence type="predicted"/>
<evidence type="ECO:0000313" key="1">
    <source>
        <dbReference type="EMBL" id="GAG95749.1"/>
    </source>
</evidence>